<dbReference type="Proteomes" id="UP001623349">
    <property type="component" value="Unassembled WGS sequence"/>
</dbReference>
<comment type="caution">
    <text evidence="1">The sequence shown here is derived from an EMBL/GenBank/DDBJ whole genome shotgun (WGS) entry which is preliminary data.</text>
</comment>
<proteinExistence type="predicted"/>
<dbReference type="EMBL" id="BAAFST010000011">
    <property type="protein sequence ID" value="GAB1296581.1"/>
    <property type="molecule type" value="Genomic_DNA"/>
</dbReference>
<keyword evidence="2" id="KW-1185">Reference proteome</keyword>
<name>A0ABQ0FBR1_APOSI</name>
<evidence type="ECO:0000313" key="2">
    <source>
        <dbReference type="Proteomes" id="UP001623349"/>
    </source>
</evidence>
<accession>A0ABQ0FBR1</accession>
<reference evidence="1 2" key="1">
    <citation type="submission" date="2024-08" db="EMBL/GenBank/DDBJ databases">
        <title>The draft genome of Apodemus speciosus.</title>
        <authorList>
            <person name="Nabeshima K."/>
            <person name="Suzuki S."/>
            <person name="Onuma M."/>
        </authorList>
    </citation>
    <scope>NUCLEOTIDE SEQUENCE [LARGE SCALE GENOMIC DNA]</scope>
    <source>
        <strain evidence="1">IB14-021</strain>
    </source>
</reference>
<sequence length="41" mass="4915">MRQKKIRDDHKSYYAINTVYVYGQEKYLLLTDGTTLFSQLL</sequence>
<organism evidence="1 2">
    <name type="scientific">Apodemus speciosus</name>
    <name type="common">Large Japanese field mouse</name>
    <dbReference type="NCBI Taxonomy" id="105296"/>
    <lineage>
        <taxon>Eukaryota</taxon>
        <taxon>Metazoa</taxon>
        <taxon>Chordata</taxon>
        <taxon>Craniata</taxon>
        <taxon>Vertebrata</taxon>
        <taxon>Euteleostomi</taxon>
        <taxon>Mammalia</taxon>
        <taxon>Eutheria</taxon>
        <taxon>Euarchontoglires</taxon>
        <taxon>Glires</taxon>
        <taxon>Rodentia</taxon>
        <taxon>Myomorpha</taxon>
        <taxon>Muroidea</taxon>
        <taxon>Muridae</taxon>
        <taxon>Murinae</taxon>
        <taxon>Apodemus</taxon>
    </lineage>
</organism>
<protein>
    <submittedName>
        <fullName evidence="1">Mitochondrial Rho GTPase 1</fullName>
    </submittedName>
</protein>
<gene>
    <name evidence="1" type="ORF">APTSU1_001181600</name>
</gene>
<evidence type="ECO:0000313" key="1">
    <source>
        <dbReference type="EMBL" id="GAB1296581.1"/>
    </source>
</evidence>